<dbReference type="OrthoDB" id="8450629at2"/>
<reference evidence="1 2" key="1">
    <citation type="submission" date="2018-11" db="EMBL/GenBank/DDBJ databases">
        <authorList>
            <person name="Zhou Z."/>
            <person name="Wang G."/>
        </authorList>
    </citation>
    <scope>NUCLEOTIDE SEQUENCE [LARGE SCALE GENOMIC DNA]</scope>
    <source>
        <strain evidence="1 2">KCTC52004</strain>
    </source>
</reference>
<organism evidence="1 2">
    <name type="scientific">Larkinella rosea</name>
    <dbReference type="NCBI Taxonomy" id="2025312"/>
    <lineage>
        <taxon>Bacteria</taxon>
        <taxon>Pseudomonadati</taxon>
        <taxon>Bacteroidota</taxon>
        <taxon>Cytophagia</taxon>
        <taxon>Cytophagales</taxon>
        <taxon>Spirosomataceae</taxon>
        <taxon>Larkinella</taxon>
    </lineage>
</organism>
<accession>A0A3P1BGJ3</accession>
<dbReference type="AlphaFoldDB" id="A0A3P1BGJ3"/>
<gene>
    <name evidence="1" type="ORF">EHT25_26285</name>
</gene>
<sequence>MDDTTLKMLENYLYRVPAIGKSISFGFNDNSLWWAKFRIDIRHALAWQVVQEIGCVCNYLSLNERLPTVFFPVSPAPYLNGGPENFLSWVIETTDKAFTPALLVEWLEGRLPRPVEDLSQWMIDED</sequence>
<keyword evidence="2" id="KW-1185">Reference proteome</keyword>
<dbReference type="EMBL" id="RQJO01000011">
    <property type="protein sequence ID" value="RRB00135.1"/>
    <property type="molecule type" value="Genomic_DNA"/>
</dbReference>
<evidence type="ECO:0000313" key="2">
    <source>
        <dbReference type="Proteomes" id="UP000271925"/>
    </source>
</evidence>
<dbReference type="RefSeq" id="WP_124878210.1">
    <property type="nucleotide sequence ID" value="NZ_RQJO01000011.1"/>
</dbReference>
<name>A0A3P1BGJ3_9BACT</name>
<comment type="caution">
    <text evidence="1">The sequence shown here is derived from an EMBL/GenBank/DDBJ whole genome shotgun (WGS) entry which is preliminary data.</text>
</comment>
<evidence type="ECO:0000313" key="1">
    <source>
        <dbReference type="EMBL" id="RRB00135.1"/>
    </source>
</evidence>
<proteinExistence type="predicted"/>
<protein>
    <submittedName>
        <fullName evidence="1">Uncharacterized protein</fullName>
    </submittedName>
</protein>
<dbReference type="Proteomes" id="UP000271925">
    <property type="component" value="Unassembled WGS sequence"/>
</dbReference>